<dbReference type="AlphaFoldDB" id="A0AB37I685"/>
<proteinExistence type="predicted"/>
<dbReference type="Proteomes" id="UP000677180">
    <property type="component" value="Chromosome"/>
</dbReference>
<feature type="compositionally biased region" description="Basic and acidic residues" evidence="1">
    <location>
        <begin position="395"/>
        <end position="410"/>
    </location>
</feature>
<evidence type="ECO:0000313" key="3">
    <source>
        <dbReference type="Proteomes" id="UP000677180"/>
    </source>
</evidence>
<gene>
    <name evidence="2" type="ORF">J5A53_05970</name>
</gene>
<protein>
    <recommendedName>
        <fullName evidence="4">CRISPR-associated protein</fullName>
    </recommendedName>
</protein>
<reference evidence="2" key="1">
    <citation type="submission" date="2021-03" db="EMBL/GenBank/DDBJ databases">
        <title>Human Oral Microbial Genomes.</title>
        <authorList>
            <person name="Johnston C.D."/>
            <person name="Chen T."/>
            <person name="Dewhirst F.E."/>
        </authorList>
    </citation>
    <scope>NUCLEOTIDE SEQUENCE</scope>
    <source>
        <strain evidence="2">F0714</strain>
    </source>
</reference>
<sequence length="669" mass="72908">MISRAYETLTCSRFRVFGDVENQGGFRRTADDRSVPLTYRGDAASALGLVPIRITGEDEDGLIGALYYGDTKVTEDYREHNLVYPKMRAAALRGTSCGPAKLVVPQDRLDRLAPHGKKIVCDMTLCLHGRGGKSARYAYWLVTHIHDENTGQPIEIFRIPESITTTKHLDGVTGYVCRTAAPNQSPRDLFPRKHDERVFFDISPHGPTQVRISSRVREAYRAVVESYVAQRSKDPKNKKQPPNRATDAVHREQREAVKTTGVSHIAVPTATADVCAAASLTVGTVAFAVVDNSNDAPVVVEIIPTMIGRHAYQRSPLELAKAQEVAPLTKADDASPADRLFGYVVQDKAGKGGDVALRGRISIGPVNGTQATIVSNKSQLLTPLLAPKPGSARRYLTDHEGRTPRRHDGNSDGALPRSDLFRDGQLLGAAAYPVHRRILDQKGFPATATVDPVMDGRPQKNLETRITARTWLATGSVLNTTLTFTNLSSDELAALLWVLTPENLVPASEQDDQRSKIGYLRMGLGKPFGLGALEVRAVEGSLRAQQDGSLAQDYASLRGCMGAGSATTDPSEAVFDTKMPSVITELPWVQAMQRAAYGYADDTKVRHMSLNENKENNQTNGTTGEPRPGKGVAPRDMFGSDSGEPIVVTRRPKGPTRNPRGGNRPRRRQ</sequence>
<evidence type="ECO:0000313" key="2">
    <source>
        <dbReference type="EMBL" id="QUC12228.1"/>
    </source>
</evidence>
<feature type="region of interest" description="Disordered" evidence="1">
    <location>
        <begin position="391"/>
        <end position="417"/>
    </location>
</feature>
<organism evidence="2 3">
    <name type="scientific">Arachnia propionica</name>
    <dbReference type="NCBI Taxonomy" id="1750"/>
    <lineage>
        <taxon>Bacteria</taxon>
        <taxon>Bacillati</taxon>
        <taxon>Actinomycetota</taxon>
        <taxon>Actinomycetes</taxon>
        <taxon>Propionibacteriales</taxon>
        <taxon>Propionibacteriaceae</taxon>
        <taxon>Arachnia</taxon>
    </lineage>
</organism>
<feature type="region of interest" description="Disordered" evidence="1">
    <location>
        <begin position="229"/>
        <end position="250"/>
    </location>
</feature>
<name>A0AB37I685_9ACTN</name>
<dbReference type="EMBL" id="CP072385">
    <property type="protein sequence ID" value="QUC12228.1"/>
    <property type="molecule type" value="Genomic_DNA"/>
</dbReference>
<accession>A0AB37I685</accession>
<evidence type="ECO:0008006" key="4">
    <source>
        <dbReference type="Google" id="ProtNLM"/>
    </source>
</evidence>
<dbReference type="RefSeq" id="WP_123824203.1">
    <property type="nucleotide sequence ID" value="NZ_CP040007.1"/>
</dbReference>
<evidence type="ECO:0000256" key="1">
    <source>
        <dbReference type="SAM" id="MobiDB-lite"/>
    </source>
</evidence>
<feature type="region of interest" description="Disordered" evidence="1">
    <location>
        <begin position="611"/>
        <end position="669"/>
    </location>
</feature>